<evidence type="ECO:0000313" key="5">
    <source>
        <dbReference type="Proteomes" id="UP001642260"/>
    </source>
</evidence>
<dbReference type="InterPro" id="IPR005512">
    <property type="entry name" value="PRONE_dom"/>
</dbReference>
<feature type="domain" description="PRONE" evidence="3">
    <location>
        <begin position="13"/>
        <end position="121"/>
    </location>
</feature>
<gene>
    <name evidence="4" type="ORF">ERUC_LOCUS21686</name>
</gene>
<dbReference type="EMBL" id="CAKOAT010213821">
    <property type="protein sequence ID" value="CAH8355931.1"/>
    <property type="molecule type" value="Genomic_DNA"/>
</dbReference>
<dbReference type="PANTHER" id="PTHR33101">
    <property type="entry name" value="ROP GUANINE NUCLEOTIDE EXCHANGE FACTOR 1"/>
    <property type="match status" value="1"/>
</dbReference>
<comment type="caution">
    <text evidence="4">The sequence shown here is derived from an EMBL/GenBank/DDBJ whole genome shotgun (WGS) entry which is preliminary data.</text>
</comment>
<dbReference type="Proteomes" id="UP001642260">
    <property type="component" value="Unassembled WGS sequence"/>
</dbReference>
<organism evidence="4 5">
    <name type="scientific">Eruca vesicaria subsp. sativa</name>
    <name type="common">Garden rocket</name>
    <name type="synonym">Eruca sativa</name>
    <dbReference type="NCBI Taxonomy" id="29727"/>
    <lineage>
        <taxon>Eukaryota</taxon>
        <taxon>Viridiplantae</taxon>
        <taxon>Streptophyta</taxon>
        <taxon>Embryophyta</taxon>
        <taxon>Tracheophyta</taxon>
        <taxon>Spermatophyta</taxon>
        <taxon>Magnoliopsida</taxon>
        <taxon>eudicotyledons</taxon>
        <taxon>Gunneridae</taxon>
        <taxon>Pentapetalae</taxon>
        <taxon>rosids</taxon>
        <taxon>malvids</taxon>
        <taxon>Brassicales</taxon>
        <taxon>Brassicaceae</taxon>
        <taxon>Brassiceae</taxon>
        <taxon>Eruca</taxon>
    </lineage>
</organism>
<dbReference type="PANTHER" id="PTHR33101:SF43">
    <property type="entry name" value="ROP GUANINE NUCLEOTIDE EXCHANGE FACTOR 6"/>
    <property type="match status" value="1"/>
</dbReference>
<keyword evidence="5" id="KW-1185">Reference proteome</keyword>
<proteinExistence type="predicted"/>
<sequence length="121" mass="13711">MTKTLTKVETFGFKRIGTETSEVELLKERMAKLLLGEDMLGFGEGVCPALAISNAITNLYAVILGQQWRLAPLHSEKKTMWIREIEVLSLLVITLSNWCLPFRTSSMEARLSNSYLDNIFK</sequence>
<reference evidence="4 5" key="1">
    <citation type="submission" date="2022-03" db="EMBL/GenBank/DDBJ databases">
        <authorList>
            <person name="Macdonald S."/>
            <person name="Ahmed S."/>
            <person name="Newling K."/>
        </authorList>
    </citation>
    <scope>NUCLEOTIDE SEQUENCE [LARGE SCALE GENOMIC DNA]</scope>
</reference>
<dbReference type="Gene3D" id="1.20.58.2010">
    <property type="entry name" value="PRONE domain, subdomain 1"/>
    <property type="match status" value="1"/>
</dbReference>
<dbReference type="GO" id="GO:0005085">
    <property type="term" value="F:guanyl-nucleotide exchange factor activity"/>
    <property type="evidence" value="ECO:0007669"/>
    <property type="project" value="UniProtKB-UniRule"/>
</dbReference>
<evidence type="ECO:0000256" key="2">
    <source>
        <dbReference type="PROSITE-ProRule" id="PRU00663"/>
    </source>
</evidence>
<evidence type="ECO:0000313" key="4">
    <source>
        <dbReference type="EMBL" id="CAH8355931.1"/>
    </source>
</evidence>
<dbReference type="Pfam" id="PF03759">
    <property type="entry name" value="PRONE"/>
    <property type="match status" value="1"/>
</dbReference>
<name>A0ABC8KK21_ERUVS</name>
<evidence type="ECO:0000259" key="3">
    <source>
        <dbReference type="PROSITE" id="PS51334"/>
    </source>
</evidence>
<dbReference type="AlphaFoldDB" id="A0ABC8KK21"/>
<dbReference type="PROSITE" id="PS51334">
    <property type="entry name" value="PRONE"/>
    <property type="match status" value="1"/>
</dbReference>
<accession>A0ABC8KK21</accession>
<protein>
    <recommendedName>
        <fullName evidence="3">PRONE domain-containing protein</fullName>
    </recommendedName>
</protein>
<dbReference type="InterPro" id="IPR038937">
    <property type="entry name" value="RopGEF"/>
</dbReference>
<keyword evidence="1 2" id="KW-0344">Guanine-nucleotide releasing factor</keyword>
<evidence type="ECO:0000256" key="1">
    <source>
        <dbReference type="ARBA" id="ARBA00022658"/>
    </source>
</evidence>